<keyword evidence="3" id="KW-1185">Reference proteome</keyword>
<proteinExistence type="predicted"/>
<protein>
    <recommendedName>
        <fullName evidence="1">Peptidase A1 domain-containing protein</fullName>
    </recommendedName>
</protein>
<dbReference type="AlphaFoldDB" id="A0A9P6ACZ8"/>
<comment type="caution">
    <text evidence="2">The sequence shown here is derived from an EMBL/GenBank/DDBJ whole genome shotgun (WGS) entry which is preliminary data.</text>
</comment>
<dbReference type="Gene3D" id="2.40.70.10">
    <property type="entry name" value="Acid Proteases"/>
    <property type="match status" value="1"/>
</dbReference>
<dbReference type="EMBL" id="MU129571">
    <property type="protein sequence ID" value="KAF9502844.1"/>
    <property type="molecule type" value="Genomic_DNA"/>
</dbReference>
<name>A0A9P6ACZ8_9AGAM</name>
<dbReference type="OrthoDB" id="2747330at2759"/>
<gene>
    <name evidence="2" type="ORF">BS47DRAFT_978659</name>
</gene>
<evidence type="ECO:0000313" key="2">
    <source>
        <dbReference type="EMBL" id="KAF9502844.1"/>
    </source>
</evidence>
<accession>A0A9P6ACZ8</accession>
<organism evidence="2 3">
    <name type="scientific">Hydnum rufescens UP504</name>
    <dbReference type="NCBI Taxonomy" id="1448309"/>
    <lineage>
        <taxon>Eukaryota</taxon>
        <taxon>Fungi</taxon>
        <taxon>Dikarya</taxon>
        <taxon>Basidiomycota</taxon>
        <taxon>Agaricomycotina</taxon>
        <taxon>Agaricomycetes</taxon>
        <taxon>Cantharellales</taxon>
        <taxon>Hydnaceae</taxon>
        <taxon>Hydnum</taxon>
    </lineage>
</organism>
<evidence type="ECO:0000313" key="3">
    <source>
        <dbReference type="Proteomes" id="UP000886523"/>
    </source>
</evidence>
<dbReference type="InterPro" id="IPR033121">
    <property type="entry name" value="PEPTIDASE_A1"/>
</dbReference>
<reference evidence="2" key="1">
    <citation type="journal article" date="2020" name="Nat. Commun.">
        <title>Large-scale genome sequencing of mycorrhizal fungi provides insights into the early evolution of symbiotic traits.</title>
        <authorList>
            <person name="Miyauchi S."/>
            <person name="Kiss E."/>
            <person name="Kuo A."/>
            <person name="Drula E."/>
            <person name="Kohler A."/>
            <person name="Sanchez-Garcia M."/>
            <person name="Morin E."/>
            <person name="Andreopoulos B."/>
            <person name="Barry K.W."/>
            <person name="Bonito G."/>
            <person name="Buee M."/>
            <person name="Carver A."/>
            <person name="Chen C."/>
            <person name="Cichocki N."/>
            <person name="Clum A."/>
            <person name="Culley D."/>
            <person name="Crous P.W."/>
            <person name="Fauchery L."/>
            <person name="Girlanda M."/>
            <person name="Hayes R.D."/>
            <person name="Keri Z."/>
            <person name="LaButti K."/>
            <person name="Lipzen A."/>
            <person name="Lombard V."/>
            <person name="Magnuson J."/>
            <person name="Maillard F."/>
            <person name="Murat C."/>
            <person name="Nolan M."/>
            <person name="Ohm R.A."/>
            <person name="Pangilinan J."/>
            <person name="Pereira M.F."/>
            <person name="Perotto S."/>
            <person name="Peter M."/>
            <person name="Pfister S."/>
            <person name="Riley R."/>
            <person name="Sitrit Y."/>
            <person name="Stielow J.B."/>
            <person name="Szollosi G."/>
            <person name="Zifcakova L."/>
            <person name="Stursova M."/>
            <person name="Spatafora J.W."/>
            <person name="Tedersoo L."/>
            <person name="Vaario L.M."/>
            <person name="Yamada A."/>
            <person name="Yan M."/>
            <person name="Wang P."/>
            <person name="Xu J."/>
            <person name="Bruns T."/>
            <person name="Baldrian P."/>
            <person name="Vilgalys R."/>
            <person name="Dunand C."/>
            <person name="Henrissat B."/>
            <person name="Grigoriev I.V."/>
            <person name="Hibbett D."/>
            <person name="Nagy L.G."/>
            <person name="Martin F.M."/>
        </authorList>
    </citation>
    <scope>NUCLEOTIDE SEQUENCE</scope>
    <source>
        <strain evidence="2">UP504</strain>
    </source>
</reference>
<dbReference type="SUPFAM" id="SSF50630">
    <property type="entry name" value="Acid proteases"/>
    <property type="match status" value="1"/>
</dbReference>
<dbReference type="InterPro" id="IPR021109">
    <property type="entry name" value="Peptidase_aspartic_dom_sf"/>
</dbReference>
<dbReference type="PROSITE" id="PS51767">
    <property type="entry name" value="PEPTIDASE_A1"/>
    <property type="match status" value="1"/>
</dbReference>
<evidence type="ECO:0000259" key="1">
    <source>
        <dbReference type="PROSITE" id="PS51767"/>
    </source>
</evidence>
<sequence>MAMAVVPAQCYSDTIKIGTLSIPGQAVEVATHSPSSFLSSNGSDGLLGLAFPSINTVSPTQQENLWSNSLSKILITNPIFTFKLDKGDSTVSTPLDSSTIPCCLHLPPLLYQYHLKWILEFPSQN</sequence>
<feature type="domain" description="Peptidase A1" evidence="1">
    <location>
        <begin position="1"/>
        <end position="125"/>
    </location>
</feature>
<dbReference type="Proteomes" id="UP000886523">
    <property type="component" value="Unassembled WGS sequence"/>
</dbReference>
<dbReference type="Pfam" id="PF00026">
    <property type="entry name" value="Asp"/>
    <property type="match status" value="1"/>
</dbReference>